<dbReference type="InterPro" id="IPR010663">
    <property type="entry name" value="Znf_FPG/IleRS"/>
</dbReference>
<dbReference type="GO" id="GO:0003906">
    <property type="term" value="F:DNA-(apurinic or apyrimidinic site) endonuclease activity"/>
    <property type="evidence" value="ECO:0007669"/>
    <property type="project" value="InterPro"/>
</dbReference>
<evidence type="ECO:0000256" key="3">
    <source>
        <dbReference type="PROSITE-ProRule" id="PRU00391"/>
    </source>
</evidence>
<organism evidence="5 6">
    <name type="scientific">Candidatus Afipia apatlaquensis</name>
    <dbReference type="NCBI Taxonomy" id="2712852"/>
    <lineage>
        <taxon>Bacteria</taxon>
        <taxon>Pseudomonadati</taxon>
        <taxon>Pseudomonadota</taxon>
        <taxon>Alphaproteobacteria</taxon>
        <taxon>Hyphomicrobiales</taxon>
        <taxon>Nitrobacteraceae</taxon>
        <taxon>Afipia</taxon>
    </lineage>
</organism>
<dbReference type="AlphaFoldDB" id="A0A7C9VMX4"/>
<dbReference type="Proteomes" id="UP000480266">
    <property type="component" value="Unassembled WGS sequence"/>
</dbReference>
<dbReference type="EMBL" id="JAAMRR010001010">
    <property type="protein sequence ID" value="NGX97352.1"/>
    <property type="molecule type" value="Genomic_DNA"/>
</dbReference>
<reference evidence="5" key="1">
    <citation type="submission" date="2020-02" db="EMBL/GenBank/DDBJ databases">
        <title>Draft genome sequence of Candidatus Afipia apatlaquensis IBT-C3, a potential strain for decolorization of textile dyes.</title>
        <authorList>
            <person name="Sanchez-Reyes A."/>
            <person name="Breton-Deval L."/>
            <person name="Mangelson H."/>
            <person name="Sanchez-Flores A."/>
        </authorList>
    </citation>
    <scope>NUCLEOTIDE SEQUENCE [LARGE SCALE GENOMIC DNA]</scope>
    <source>
        <strain evidence="5">IBT-C3</strain>
    </source>
</reference>
<keyword evidence="1" id="KW-0479">Metal-binding</keyword>
<feature type="domain" description="FPG-type" evidence="4">
    <location>
        <begin position="1"/>
        <end position="24"/>
    </location>
</feature>
<sequence length="24" mass="2805">KCKGTVKRFTQNGRSTFWCPTCQK</sequence>
<evidence type="ECO:0000256" key="1">
    <source>
        <dbReference type="ARBA" id="ARBA00022723"/>
    </source>
</evidence>
<dbReference type="SUPFAM" id="SSF57716">
    <property type="entry name" value="Glucocorticoid receptor-like (DNA-binding domain)"/>
    <property type="match status" value="1"/>
</dbReference>
<keyword evidence="2" id="KW-0862">Zinc</keyword>
<keyword evidence="3" id="KW-0863">Zinc-finger</keyword>
<evidence type="ECO:0000259" key="4">
    <source>
        <dbReference type="PROSITE" id="PS51066"/>
    </source>
</evidence>
<dbReference type="InterPro" id="IPR000214">
    <property type="entry name" value="Znf_DNA_glyclase/AP_lyase"/>
</dbReference>
<dbReference type="GO" id="GO:0016799">
    <property type="term" value="F:hydrolase activity, hydrolyzing N-glycosyl compounds"/>
    <property type="evidence" value="ECO:0007669"/>
    <property type="project" value="InterPro"/>
</dbReference>
<feature type="non-terminal residue" evidence="5">
    <location>
        <position position="1"/>
    </location>
</feature>
<dbReference type="Pfam" id="PF06827">
    <property type="entry name" value="zf-FPG_IleRS"/>
    <property type="match status" value="1"/>
</dbReference>
<proteinExistence type="predicted"/>
<dbReference type="GO" id="GO:0008270">
    <property type="term" value="F:zinc ion binding"/>
    <property type="evidence" value="ECO:0007669"/>
    <property type="project" value="UniProtKB-KW"/>
</dbReference>
<accession>A0A7C9VMX4</accession>
<name>A0A7C9VMX4_9BRAD</name>
<dbReference type="PROSITE" id="PS51066">
    <property type="entry name" value="ZF_FPG_2"/>
    <property type="match status" value="1"/>
</dbReference>
<keyword evidence="6" id="KW-1185">Reference proteome</keyword>
<protein>
    <recommendedName>
        <fullName evidence="4">FPG-type domain-containing protein</fullName>
    </recommendedName>
</protein>
<comment type="caution">
    <text evidence="5">The sequence shown here is derived from an EMBL/GenBank/DDBJ whole genome shotgun (WGS) entry which is preliminary data.</text>
</comment>
<evidence type="ECO:0000313" key="6">
    <source>
        <dbReference type="Proteomes" id="UP000480266"/>
    </source>
</evidence>
<evidence type="ECO:0000256" key="2">
    <source>
        <dbReference type="ARBA" id="ARBA00022833"/>
    </source>
</evidence>
<gene>
    <name evidence="5" type="ORF">G4V63_19750</name>
</gene>
<evidence type="ECO:0000313" key="5">
    <source>
        <dbReference type="EMBL" id="NGX97352.1"/>
    </source>
</evidence>
<dbReference type="Gene3D" id="1.10.8.50">
    <property type="match status" value="1"/>
</dbReference>
<dbReference type="GO" id="GO:0006284">
    <property type="term" value="P:base-excision repair"/>
    <property type="evidence" value="ECO:0007669"/>
    <property type="project" value="InterPro"/>
</dbReference>